<feature type="transmembrane region" description="Helical" evidence="1">
    <location>
        <begin position="232"/>
        <end position="252"/>
    </location>
</feature>
<comment type="caution">
    <text evidence="2">The sequence shown here is derived from an EMBL/GenBank/DDBJ whole genome shotgun (WGS) entry which is preliminary data.</text>
</comment>
<dbReference type="EMBL" id="BSRX01000001">
    <property type="protein sequence ID" value="GLW52221.1"/>
    <property type="molecule type" value="Genomic_DNA"/>
</dbReference>
<dbReference type="SUPFAM" id="SSF53822">
    <property type="entry name" value="Periplasmic binding protein-like I"/>
    <property type="match status" value="1"/>
</dbReference>
<protein>
    <recommendedName>
        <fullName evidence="4">Leucine-binding protein domain-containing protein</fullName>
    </recommendedName>
</protein>
<sequence length="1001" mass="105554">MSPGVRFGRGAARAAGAVAAGVAMASGSGRGGAGVGGVRTTAKYEVDALVQDLVAQFSAARLPMPVVVLYAQEDDPELDAEVRSVVRAVQEAQEGGDLPHRTVPHVPDGDPHGNAIAILDGLAKGPWARRGPSWYRGYPAPRSRLVAAIEAATRHVLDDSPAAGAAPGPGARPFEEQVESVLARLRDLHWRPEPRVAGGELQRLLSPVLNSTTLIGAFVLAALTSLLTQASWQLVAAVLLGAVAVLGATGWVRRNTAPLSWLGPASRWFATTTFLAASGRQAAAWSLWRPRMSWDVTQARAREVAGEILKAQLPGTPAEERDRAQQFHLQLRTLALLEDLRRAHRSWAPDARGRKRRVPPVVFVPRADAPGGALRVLGAISDVRSRRSEQDPLLVLAAVAHADVTAWMEDEHTAPPGGHPFGPRGGPYENWVSDLRVRQAPSRGRALAWTLPVRLTRQQLQAGGSTRLAPVPVRRSWWFLWSRWSVLLALVLVAAGAGLRVQQLAERYCEARLVGSNPDAVWRTGPGGTPECVGVATGSVTFAGDGGGVRLSGELPGRDSERTGADVGLGELEAAIRRENARVDALPDVRYVTVVYAGALTTAAGQEGRALNGLKELAGVHLAQVRNNAGDPLKVKVLVANGGQDMYFQTEMVHRIVDLAARDRSVAGVVGLGRDTEDSDAALTLLQQAGLAVVSTTNSASYLARGHVNYFGLAATDQEEAAALRLIVDGLGTPPQDRWAAVLTRTPTPDDRYSPEHARYGSAMLTDAGYRLVGGRPLEYGLNSNGDPDYEQALATTCHGGHPPAVLYLAGRADDVNQLMRRLADDKGCARPLTVLTGDDLTKAQFRTGGTAVAPQATLYYTALSDPAATARGSDLAATAAAVLHLVPRAANPYEDDVFSDGSLALAYDAVAALQAGAAKAGASQLTGTGSVMAALRAVQLNNRPTGTVDFRGAAPLATEPQPGHGLHVIRVRRDAQGAPVVDRLCGRPAGETAPLTGCAP</sequence>
<dbReference type="Gene3D" id="3.40.50.2300">
    <property type="match status" value="2"/>
</dbReference>
<dbReference type="InterPro" id="IPR028082">
    <property type="entry name" value="Peripla_BP_I"/>
</dbReference>
<keyword evidence="1" id="KW-0812">Transmembrane</keyword>
<dbReference type="Proteomes" id="UP001165143">
    <property type="component" value="Unassembled WGS sequence"/>
</dbReference>
<feature type="transmembrane region" description="Helical" evidence="1">
    <location>
        <begin position="204"/>
        <end position="226"/>
    </location>
</feature>
<reference evidence="2" key="1">
    <citation type="submission" date="2023-02" db="EMBL/GenBank/DDBJ databases">
        <title>Kitasatospora phosalacinea NBRC 14362.</title>
        <authorList>
            <person name="Ichikawa N."/>
            <person name="Sato H."/>
            <person name="Tonouchi N."/>
        </authorList>
    </citation>
    <scope>NUCLEOTIDE SEQUENCE</scope>
    <source>
        <strain evidence="2">NBRC 14362</strain>
    </source>
</reference>
<keyword evidence="1" id="KW-0472">Membrane</keyword>
<accession>A0A9W6PBS6</accession>
<evidence type="ECO:0008006" key="4">
    <source>
        <dbReference type="Google" id="ProtNLM"/>
    </source>
</evidence>
<proteinExistence type="predicted"/>
<gene>
    <name evidence="2" type="ORF">Kpho01_02320</name>
</gene>
<dbReference type="AlphaFoldDB" id="A0A9W6PBS6"/>
<keyword evidence="1" id="KW-1133">Transmembrane helix</keyword>
<organism evidence="2 3">
    <name type="scientific">Kitasatospora phosalacinea</name>
    <dbReference type="NCBI Taxonomy" id="2065"/>
    <lineage>
        <taxon>Bacteria</taxon>
        <taxon>Bacillati</taxon>
        <taxon>Actinomycetota</taxon>
        <taxon>Actinomycetes</taxon>
        <taxon>Kitasatosporales</taxon>
        <taxon>Streptomycetaceae</taxon>
        <taxon>Kitasatospora</taxon>
    </lineage>
</organism>
<name>A0A9W6PBS6_9ACTN</name>
<evidence type="ECO:0000313" key="3">
    <source>
        <dbReference type="Proteomes" id="UP001165143"/>
    </source>
</evidence>
<evidence type="ECO:0000313" key="2">
    <source>
        <dbReference type="EMBL" id="GLW52221.1"/>
    </source>
</evidence>
<evidence type="ECO:0000256" key="1">
    <source>
        <dbReference type="SAM" id="Phobius"/>
    </source>
</evidence>